<dbReference type="Proteomes" id="UP001044222">
    <property type="component" value="Chromosome 10"/>
</dbReference>
<name>A0A9D3M492_ANGAN</name>
<organism evidence="1 2">
    <name type="scientific">Anguilla anguilla</name>
    <name type="common">European freshwater eel</name>
    <name type="synonym">Muraena anguilla</name>
    <dbReference type="NCBI Taxonomy" id="7936"/>
    <lineage>
        <taxon>Eukaryota</taxon>
        <taxon>Metazoa</taxon>
        <taxon>Chordata</taxon>
        <taxon>Craniata</taxon>
        <taxon>Vertebrata</taxon>
        <taxon>Euteleostomi</taxon>
        <taxon>Actinopterygii</taxon>
        <taxon>Neopterygii</taxon>
        <taxon>Teleostei</taxon>
        <taxon>Anguilliformes</taxon>
        <taxon>Anguillidae</taxon>
        <taxon>Anguilla</taxon>
    </lineage>
</organism>
<evidence type="ECO:0000313" key="1">
    <source>
        <dbReference type="EMBL" id="KAG5841434.1"/>
    </source>
</evidence>
<evidence type="ECO:0000313" key="2">
    <source>
        <dbReference type="Proteomes" id="UP001044222"/>
    </source>
</evidence>
<dbReference type="AlphaFoldDB" id="A0A9D3M492"/>
<accession>A0A9D3M492</accession>
<dbReference type="EMBL" id="JAFIRN010000010">
    <property type="protein sequence ID" value="KAG5841434.1"/>
    <property type="molecule type" value="Genomic_DNA"/>
</dbReference>
<protein>
    <submittedName>
        <fullName evidence="1">Uncharacterized protein</fullName>
    </submittedName>
</protein>
<keyword evidence="2" id="KW-1185">Reference proteome</keyword>
<gene>
    <name evidence="1" type="ORF">ANANG_G00199470</name>
</gene>
<proteinExistence type="predicted"/>
<comment type="caution">
    <text evidence="1">The sequence shown here is derived from an EMBL/GenBank/DDBJ whole genome shotgun (WGS) entry which is preliminary data.</text>
</comment>
<reference evidence="1" key="1">
    <citation type="submission" date="2021-01" db="EMBL/GenBank/DDBJ databases">
        <title>A chromosome-scale assembly of European eel, Anguilla anguilla.</title>
        <authorList>
            <person name="Henkel C."/>
            <person name="Jong-Raadsen S.A."/>
            <person name="Dufour S."/>
            <person name="Weltzien F.-A."/>
            <person name="Palstra A.P."/>
            <person name="Pelster B."/>
            <person name="Spaink H.P."/>
            <person name="Van Den Thillart G.E."/>
            <person name="Jansen H."/>
            <person name="Zahm M."/>
            <person name="Klopp C."/>
            <person name="Cedric C."/>
            <person name="Louis A."/>
            <person name="Berthelot C."/>
            <person name="Parey E."/>
            <person name="Roest Crollius H."/>
            <person name="Montfort J."/>
            <person name="Robinson-Rechavi M."/>
            <person name="Bucao C."/>
            <person name="Bouchez O."/>
            <person name="Gislard M."/>
            <person name="Lluch J."/>
            <person name="Milhes M."/>
            <person name="Lampietro C."/>
            <person name="Lopez Roques C."/>
            <person name="Donnadieu C."/>
            <person name="Braasch I."/>
            <person name="Desvignes T."/>
            <person name="Postlethwait J."/>
            <person name="Bobe J."/>
            <person name="Guiguen Y."/>
            <person name="Dirks R."/>
        </authorList>
    </citation>
    <scope>NUCLEOTIDE SEQUENCE</scope>
    <source>
        <strain evidence="1">Tag_6206</strain>
        <tissue evidence="1">Liver</tissue>
    </source>
</reference>
<sequence>MSFSRTPRSFLWSSATRNCSSSTTSWRRSRANWTLSLDGGQTVSLNGGRQGPHSCLCHVTSERTVPRMLPLL</sequence>